<feature type="compositionally biased region" description="Low complexity" evidence="1">
    <location>
        <begin position="245"/>
        <end position="260"/>
    </location>
</feature>
<protein>
    <submittedName>
        <fullName evidence="2">Uncharacterized protein</fullName>
    </submittedName>
</protein>
<dbReference type="EMBL" id="MCGN01000005">
    <property type="protein sequence ID" value="ORY96220.1"/>
    <property type="molecule type" value="Genomic_DNA"/>
</dbReference>
<dbReference type="STRING" id="13706.A0A1X2HBU1"/>
<dbReference type="GO" id="GO:0031931">
    <property type="term" value="C:TORC1 complex"/>
    <property type="evidence" value="ECO:0007669"/>
    <property type="project" value="InterPro"/>
</dbReference>
<organism evidence="2 3">
    <name type="scientific">Syncephalastrum racemosum</name>
    <name type="common">Filamentous fungus</name>
    <dbReference type="NCBI Taxonomy" id="13706"/>
    <lineage>
        <taxon>Eukaryota</taxon>
        <taxon>Fungi</taxon>
        <taxon>Fungi incertae sedis</taxon>
        <taxon>Mucoromycota</taxon>
        <taxon>Mucoromycotina</taxon>
        <taxon>Mucoromycetes</taxon>
        <taxon>Mucorales</taxon>
        <taxon>Syncephalastraceae</taxon>
        <taxon>Syncephalastrum</taxon>
    </lineage>
</organism>
<dbReference type="PANTHER" id="PTHR22794:SF2">
    <property type="entry name" value="THAP DOMAIN-CONTAINING PROTEIN 11"/>
    <property type="match status" value="1"/>
</dbReference>
<dbReference type="AlphaFoldDB" id="A0A1X2HBU1"/>
<dbReference type="Proteomes" id="UP000242180">
    <property type="component" value="Unassembled WGS sequence"/>
</dbReference>
<dbReference type="OrthoDB" id="5430106at2759"/>
<dbReference type="OMA" id="GREYRCI"/>
<dbReference type="GO" id="GO:0031929">
    <property type="term" value="P:TOR signaling"/>
    <property type="evidence" value="ECO:0007669"/>
    <property type="project" value="InterPro"/>
</dbReference>
<dbReference type="InParanoid" id="A0A1X2HBU1"/>
<dbReference type="PANTHER" id="PTHR22794">
    <property type="entry name" value="THAP DOMAIN PROTEIN 11"/>
    <property type="match status" value="1"/>
</dbReference>
<feature type="compositionally biased region" description="Basic residues" evidence="1">
    <location>
        <begin position="17"/>
        <end position="38"/>
    </location>
</feature>
<feature type="compositionally biased region" description="Acidic residues" evidence="1">
    <location>
        <begin position="354"/>
        <end position="364"/>
    </location>
</feature>
<dbReference type="Pfam" id="PF10452">
    <property type="entry name" value="TCO89"/>
    <property type="match status" value="1"/>
</dbReference>
<proteinExistence type="predicted"/>
<reference evidence="2 3" key="1">
    <citation type="submission" date="2016-07" db="EMBL/GenBank/DDBJ databases">
        <title>Pervasive Adenine N6-methylation of Active Genes in Fungi.</title>
        <authorList>
            <consortium name="DOE Joint Genome Institute"/>
            <person name="Mondo S.J."/>
            <person name="Dannebaum R.O."/>
            <person name="Kuo R.C."/>
            <person name="Labutti K."/>
            <person name="Haridas S."/>
            <person name="Kuo A."/>
            <person name="Salamov A."/>
            <person name="Ahrendt S.R."/>
            <person name="Lipzen A."/>
            <person name="Sullivan W."/>
            <person name="Andreopoulos W.B."/>
            <person name="Clum A."/>
            <person name="Lindquist E."/>
            <person name="Daum C."/>
            <person name="Ramamoorthy G.K."/>
            <person name="Gryganskyi A."/>
            <person name="Culley D."/>
            <person name="Magnuson J.K."/>
            <person name="James T.Y."/>
            <person name="O'Malley M.A."/>
            <person name="Stajich J.E."/>
            <person name="Spatafora J.W."/>
            <person name="Visel A."/>
            <person name="Grigoriev I.V."/>
        </authorList>
    </citation>
    <scope>NUCLEOTIDE SEQUENCE [LARGE SCALE GENOMIC DNA]</scope>
    <source>
        <strain evidence="2 3">NRRL 2496</strain>
    </source>
</reference>
<feature type="compositionally biased region" description="Low complexity" evidence="1">
    <location>
        <begin position="99"/>
        <end position="122"/>
    </location>
</feature>
<dbReference type="GO" id="GO:0000329">
    <property type="term" value="C:fungal-type vacuole membrane"/>
    <property type="evidence" value="ECO:0007669"/>
    <property type="project" value="TreeGrafter"/>
</dbReference>
<accession>A0A1X2HBU1</accession>
<feature type="compositionally biased region" description="Pro residues" evidence="1">
    <location>
        <begin position="1"/>
        <end position="12"/>
    </location>
</feature>
<feature type="region of interest" description="Disordered" evidence="1">
    <location>
        <begin position="193"/>
        <end position="285"/>
    </location>
</feature>
<dbReference type="InterPro" id="IPR018857">
    <property type="entry name" value="TORC1_cplx_su_TCO89"/>
</dbReference>
<feature type="region of interest" description="Disordered" evidence="1">
    <location>
        <begin position="351"/>
        <end position="397"/>
    </location>
</feature>
<gene>
    <name evidence="2" type="ORF">BCR43DRAFT_491278</name>
</gene>
<sequence length="456" mass="50318">MAQPLPPSPPQPSHHNQTGHKKPVRHHVKRRSTGRVHVTKLAPMARVNSAHTDTEVDDQGETTHRPRPGMRRSQSQRSLNRLSTLGAMTRTPAAPPSAAPASERSNGNNNNNNNNTSTTSSTAVAEDTPPTTPRKVVDESTDENTTPSPSVSSPAVLRKQETKANPAFFVTQSKGAAPVEQTFHAVANNLQPDTKAIHHPPPTTTTTTTNTPTPPPTHLHPSKHTQQQQQRQPLRSQFVDDHALASPTSSSSAASASTSTLNAKRQPPSSNLSNVASAATAQPPGISRTQQKLLLQRQHCFVDDENTLAHPRNMLRLTRELERVGREYRCVRRYQDPMLESLARCFKHQQGLHDDDEPANSDDPTEPRPPSRTRSYTALPPEAVQPKPHSEQRRTIHRRHQHLKMLAAAQEYQHSQHHHIHAQPAPDPISTSTSSPLSMIRWSAGVLLERMWSGSQ</sequence>
<feature type="region of interest" description="Disordered" evidence="1">
    <location>
        <begin position="1"/>
        <end position="158"/>
    </location>
</feature>
<evidence type="ECO:0000313" key="3">
    <source>
        <dbReference type="Proteomes" id="UP000242180"/>
    </source>
</evidence>
<feature type="compositionally biased region" description="Low complexity" evidence="1">
    <location>
        <begin position="71"/>
        <end position="83"/>
    </location>
</feature>
<feature type="region of interest" description="Disordered" evidence="1">
    <location>
        <begin position="413"/>
        <end position="434"/>
    </location>
</feature>
<comment type="caution">
    <text evidence="2">The sequence shown here is derived from an EMBL/GenBank/DDBJ whole genome shotgun (WGS) entry which is preliminary data.</text>
</comment>
<name>A0A1X2HBU1_SYNRA</name>
<feature type="compositionally biased region" description="Polar residues" evidence="1">
    <location>
        <begin position="261"/>
        <end position="280"/>
    </location>
</feature>
<evidence type="ECO:0000256" key="1">
    <source>
        <dbReference type="SAM" id="MobiDB-lite"/>
    </source>
</evidence>
<keyword evidence="3" id="KW-1185">Reference proteome</keyword>
<evidence type="ECO:0000313" key="2">
    <source>
        <dbReference type="EMBL" id="ORY96220.1"/>
    </source>
</evidence>